<dbReference type="Pfam" id="PF00440">
    <property type="entry name" value="TetR_N"/>
    <property type="match status" value="1"/>
</dbReference>
<evidence type="ECO:0000313" key="7">
    <source>
        <dbReference type="Proteomes" id="UP000198582"/>
    </source>
</evidence>
<dbReference type="AlphaFoldDB" id="A0A1H8YA71"/>
<keyword evidence="7" id="KW-1185">Reference proteome</keyword>
<dbReference type="PROSITE" id="PS50977">
    <property type="entry name" value="HTH_TETR_2"/>
    <property type="match status" value="1"/>
</dbReference>
<evidence type="ECO:0000259" key="5">
    <source>
        <dbReference type="PROSITE" id="PS50977"/>
    </source>
</evidence>
<dbReference type="PANTHER" id="PTHR30055">
    <property type="entry name" value="HTH-TYPE TRANSCRIPTIONAL REGULATOR RUTR"/>
    <property type="match status" value="1"/>
</dbReference>
<proteinExistence type="predicted"/>
<feature type="domain" description="HTH tetR-type" evidence="5">
    <location>
        <begin position="9"/>
        <end position="69"/>
    </location>
</feature>
<dbReference type="InterPro" id="IPR001647">
    <property type="entry name" value="HTH_TetR"/>
</dbReference>
<dbReference type="Proteomes" id="UP000198582">
    <property type="component" value="Unassembled WGS sequence"/>
</dbReference>
<feature type="DNA-binding region" description="H-T-H motif" evidence="4">
    <location>
        <begin position="32"/>
        <end position="51"/>
    </location>
</feature>
<dbReference type="RefSeq" id="WP_091621162.1">
    <property type="nucleotide sequence ID" value="NZ_FOEF01000012.1"/>
</dbReference>
<evidence type="ECO:0000256" key="3">
    <source>
        <dbReference type="ARBA" id="ARBA00023163"/>
    </source>
</evidence>
<dbReference type="GO" id="GO:0000976">
    <property type="term" value="F:transcription cis-regulatory region binding"/>
    <property type="evidence" value="ECO:0007669"/>
    <property type="project" value="TreeGrafter"/>
</dbReference>
<evidence type="ECO:0000256" key="1">
    <source>
        <dbReference type="ARBA" id="ARBA00023015"/>
    </source>
</evidence>
<organism evidence="6 7">
    <name type="scientific">Amycolatopsis saalfeldensis</name>
    <dbReference type="NCBI Taxonomy" id="394193"/>
    <lineage>
        <taxon>Bacteria</taxon>
        <taxon>Bacillati</taxon>
        <taxon>Actinomycetota</taxon>
        <taxon>Actinomycetes</taxon>
        <taxon>Pseudonocardiales</taxon>
        <taxon>Pseudonocardiaceae</taxon>
        <taxon>Amycolatopsis</taxon>
    </lineage>
</organism>
<dbReference type="InterPro" id="IPR025996">
    <property type="entry name" value="MT1864/Rv1816-like_C"/>
</dbReference>
<dbReference type="SUPFAM" id="SSF46689">
    <property type="entry name" value="Homeodomain-like"/>
    <property type="match status" value="1"/>
</dbReference>
<dbReference type="PRINTS" id="PR00455">
    <property type="entry name" value="HTHTETR"/>
</dbReference>
<evidence type="ECO:0000256" key="4">
    <source>
        <dbReference type="PROSITE-ProRule" id="PRU00335"/>
    </source>
</evidence>
<dbReference type="STRING" id="394193.SAMN04489732_112218"/>
<dbReference type="GO" id="GO:0003700">
    <property type="term" value="F:DNA-binding transcription factor activity"/>
    <property type="evidence" value="ECO:0007669"/>
    <property type="project" value="TreeGrafter"/>
</dbReference>
<dbReference type="InterPro" id="IPR050109">
    <property type="entry name" value="HTH-type_TetR-like_transc_reg"/>
</dbReference>
<reference evidence="6 7" key="1">
    <citation type="submission" date="2016-10" db="EMBL/GenBank/DDBJ databases">
        <authorList>
            <person name="de Groot N.N."/>
        </authorList>
    </citation>
    <scope>NUCLEOTIDE SEQUENCE [LARGE SCALE GENOMIC DNA]</scope>
    <source>
        <strain evidence="6 7">DSM 44993</strain>
    </source>
</reference>
<dbReference type="Pfam" id="PF13305">
    <property type="entry name" value="TetR_C_33"/>
    <property type="match status" value="1"/>
</dbReference>
<evidence type="ECO:0000313" key="6">
    <source>
        <dbReference type="EMBL" id="SEP48997.1"/>
    </source>
</evidence>
<dbReference type="Gene3D" id="1.10.357.10">
    <property type="entry name" value="Tetracycline Repressor, domain 2"/>
    <property type="match status" value="1"/>
</dbReference>
<protein>
    <submittedName>
        <fullName evidence="6">DNA-binding transcriptional regulator, AcrR family</fullName>
    </submittedName>
</protein>
<dbReference type="PANTHER" id="PTHR30055:SF234">
    <property type="entry name" value="HTH-TYPE TRANSCRIPTIONAL REGULATOR BETI"/>
    <property type="match status" value="1"/>
</dbReference>
<sequence>MVTRLESAAATRRALIDAAAQLLDAGGPEAVTLREVGARAGVSRGAPYRHFAHKGSLITAVATESWERIADAFHTIRATPDAPPAQLRRALMTLIQVGRNQPHLYLMMYSTPTGDPDAAVRAASRAQEEFLAIVAAVVGPDEARRYGALLFTSAHGVAGTELSGHLTKEKWDTTAEDIVTTLVDLTAGRTG</sequence>
<dbReference type="SUPFAM" id="SSF48498">
    <property type="entry name" value="Tetracyclin repressor-like, C-terminal domain"/>
    <property type="match status" value="1"/>
</dbReference>
<evidence type="ECO:0000256" key="2">
    <source>
        <dbReference type="ARBA" id="ARBA00023125"/>
    </source>
</evidence>
<name>A0A1H8YA71_9PSEU</name>
<dbReference type="InterPro" id="IPR009057">
    <property type="entry name" value="Homeodomain-like_sf"/>
</dbReference>
<keyword evidence="2 4" id="KW-0238">DNA-binding</keyword>
<accession>A0A1H8YA71</accession>
<dbReference type="InterPro" id="IPR036271">
    <property type="entry name" value="Tet_transcr_reg_TetR-rel_C_sf"/>
</dbReference>
<gene>
    <name evidence="6" type="ORF">SAMN04489732_112218</name>
</gene>
<keyword evidence="1" id="KW-0805">Transcription regulation</keyword>
<dbReference type="OrthoDB" id="3173376at2"/>
<dbReference type="EMBL" id="FOEF01000012">
    <property type="protein sequence ID" value="SEP48997.1"/>
    <property type="molecule type" value="Genomic_DNA"/>
</dbReference>
<keyword evidence="3" id="KW-0804">Transcription</keyword>